<dbReference type="Gene3D" id="3.40.50.1240">
    <property type="entry name" value="Phosphoglycerate mutase-like"/>
    <property type="match status" value="1"/>
</dbReference>
<reference evidence="4 5" key="1">
    <citation type="journal article" date="2013" name="Genome Announc.">
        <title>Draft Genome Sequence of Rhodococcus rhodnii Strain LMG5362, a Symbiont of Rhodnius prolixus (Hemiptera, Reduviidae, Triatominae), the Principle Vector of Trypanosoma cruzi.</title>
        <authorList>
            <person name="Pachebat J.A."/>
            <person name="van Keulen G."/>
            <person name="Whitten M.M."/>
            <person name="Girdwood S."/>
            <person name="Del Sol R."/>
            <person name="Dyson P.J."/>
            <person name="Facey P.D."/>
        </authorList>
    </citation>
    <scope>NUCLEOTIDE SEQUENCE [LARGE SCALE GENOMIC DNA]</scope>
    <source>
        <strain evidence="4 5">LMG 5362</strain>
    </source>
</reference>
<feature type="binding site" evidence="3">
    <location>
        <begin position="21"/>
        <end position="28"/>
    </location>
    <ligand>
        <name>substrate</name>
    </ligand>
</feature>
<accession>R7WMN0</accession>
<dbReference type="SMART" id="SM00855">
    <property type="entry name" value="PGAM"/>
    <property type="match status" value="1"/>
</dbReference>
<dbReference type="GO" id="GO:0005737">
    <property type="term" value="C:cytoplasm"/>
    <property type="evidence" value="ECO:0007669"/>
    <property type="project" value="TreeGrafter"/>
</dbReference>
<organism evidence="4 5">
    <name type="scientific">Rhodococcus rhodnii LMG 5362</name>
    <dbReference type="NCBI Taxonomy" id="1273125"/>
    <lineage>
        <taxon>Bacteria</taxon>
        <taxon>Bacillati</taxon>
        <taxon>Actinomycetota</taxon>
        <taxon>Actinomycetes</taxon>
        <taxon>Mycobacteriales</taxon>
        <taxon>Nocardiaceae</taxon>
        <taxon>Rhodococcus</taxon>
    </lineage>
</organism>
<dbReference type="eggNOG" id="COG0406">
    <property type="taxonomic scope" value="Bacteria"/>
</dbReference>
<dbReference type="AlphaFoldDB" id="R7WMN0"/>
<evidence type="ECO:0008006" key="6">
    <source>
        <dbReference type="Google" id="ProtNLM"/>
    </source>
</evidence>
<evidence type="ECO:0000256" key="3">
    <source>
        <dbReference type="PIRSR" id="PIRSR613078-2"/>
    </source>
</evidence>
<name>R7WMN0_9NOCA</name>
<keyword evidence="5" id="KW-1185">Reference proteome</keyword>
<dbReference type="InterPro" id="IPR013078">
    <property type="entry name" value="His_Pase_superF_clade-1"/>
</dbReference>
<comment type="caution">
    <text evidence="4">The sequence shown here is derived from an EMBL/GenBank/DDBJ whole genome shotgun (WGS) entry which is preliminary data.</text>
</comment>
<dbReference type="CDD" id="cd07067">
    <property type="entry name" value="HP_PGM_like"/>
    <property type="match status" value="1"/>
</dbReference>
<dbReference type="SUPFAM" id="SSF53254">
    <property type="entry name" value="Phosphoglycerate mutase-like"/>
    <property type="match status" value="1"/>
</dbReference>
<keyword evidence="2" id="KW-0413">Isomerase</keyword>
<protein>
    <recommendedName>
        <fullName evidence="6">Phosphoglycerate mutase</fullName>
    </recommendedName>
</protein>
<feature type="binding site" evidence="3">
    <location>
        <position position="71"/>
    </location>
    <ligand>
        <name>substrate</name>
    </ligand>
</feature>
<dbReference type="Proteomes" id="UP000013525">
    <property type="component" value="Unassembled WGS sequence"/>
</dbReference>
<dbReference type="Pfam" id="PF00300">
    <property type="entry name" value="His_Phos_1"/>
    <property type="match status" value="1"/>
</dbReference>
<proteinExistence type="predicted"/>
<dbReference type="GO" id="GO:0016791">
    <property type="term" value="F:phosphatase activity"/>
    <property type="evidence" value="ECO:0007669"/>
    <property type="project" value="TreeGrafter"/>
</dbReference>
<gene>
    <name evidence="4" type="ORF">Rrhod_2093</name>
</gene>
<dbReference type="PANTHER" id="PTHR48100:SF1">
    <property type="entry name" value="HISTIDINE PHOSPHATASE FAMILY PROTEIN-RELATED"/>
    <property type="match status" value="1"/>
</dbReference>
<dbReference type="PATRIC" id="fig|1273125.3.peg.2018"/>
<evidence type="ECO:0000313" key="5">
    <source>
        <dbReference type="Proteomes" id="UP000013525"/>
    </source>
</evidence>
<evidence type="ECO:0000313" key="4">
    <source>
        <dbReference type="EMBL" id="EOM76553.1"/>
    </source>
</evidence>
<dbReference type="InterPro" id="IPR050275">
    <property type="entry name" value="PGM_Phosphatase"/>
</dbReference>
<dbReference type="InterPro" id="IPR001345">
    <property type="entry name" value="PG/BPGM_mutase_AS"/>
</dbReference>
<evidence type="ECO:0000256" key="1">
    <source>
        <dbReference type="ARBA" id="ARBA00023152"/>
    </source>
</evidence>
<dbReference type="PROSITE" id="PS00175">
    <property type="entry name" value="PG_MUTASE"/>
    <property type="match status" value="1"/>
</dbReference>
<dbReference type="EMBL" id="APMY01000064">
    <property type="protein sequence ID" value="EOM76553.1"/>
    <property type="molecule type" value="Genomic_DNA"/>
</dbReference>
<dbReference type="PANTHER" id="PTHR48100">
    <property type="entry name" value="BROAD-SPECIFICITY PHOSPHATASE YOR283W-RELATED"/>
    <property type="match status" value="1"/>
</dbReference>
<dbReference type="InterPro" id="IPR029033">
    <property type="entry name" value="His_PPase_superfam"/>
</dbReference>
<dbReference type="RefSeq" id="WP_010838154.1">
    <property type="nucleotide sequence ID" value="NZ_APMY01000064.1"/>
</dbReference>
<keyword evidence="1" id="KW-0324">Glycolysis</keyword>
<evidence type="ECO:0000256" key="2">
    <source>
        <dbReference type="ARBA" id="ARBA00023235"/>
    </source>
</evidence>
<sequence length="197" mass="21501">MAEKFPTSTHEPGVRTVYLARHGETGLNAEGRIRGLADPPLDDVGVAEAGRLAEVLAEVAPSVVVTGPLERAVATGRAIADAARAPLLTDERLNDRDYGEWTGAVRAEVIERFGSVDAAPGVEPRGDLDRRVLAAFLDLVDEFDTEPVVFVSHDAFNTTLIGMIDPSLGDVRQRTACWNLLRYRDGHWIVELYDQKP</sequence>